<dbReference type="InterPro" id="IPR007211">
    <property type="entry name" value="DUF378"/>
</dbReference>
<keyword evidence="1" id="KW-0472">Membrane</keyword>
<dbReference type="AlphaFoldDB" id="A0A6C0B722"/>
<dbReference type="Pfam" id="PF04070">
    <property type="entry name" value="DUF378"/>
    <property type="match status" value="1"/>
</dbReference>
<keyword evidence="1" id="KW-1133">Transmembrane helix</keyword>
<sequence length="195" mass="21463">MYSTAVFHMVLIALVLIGALNWGFHTFGYNLVEMLNRFLSGVFKRRLPLDRIIYVVVAISALILAFQRDTWLPFLGESVLPGAVLALKTNSGDTSVDVKVKPLTKVAYWAAKPESKPESKPETVEGNKAVPQVKAAYDDFENSGVVVANEQGVAKLVFNKGTSYVVPSGRKIESHVHYREFGEDGMMGPVKSVFV</sequence>
<reference evidence="2" key="1">
    <citation type="journal article" date="2020" name="Nature">
        <title>Giant virus diversity and host interactions through global metagenomics.</title>
        <authorList>
            <person name="Schulz F."/>
            <person name="Roux S."/>
            <person name="Paez-Espino D."/>
            <person name="Jungbluth S."/>
            <person name="Walsh D.A."/>
            <person name="Denef V.J."/>
            <person name="McMahon K.D."/>
            <person name="Konstantinidis K.T."/>
            <person name="Eloe-Fadrosh E.A."/>
            <person name="Kyrpides N.C."/>
            <person name="Woyke T."/>
        </authorList>
    </citation>
    <scope>NUCLEOTIDE SEQUENCE</scope>
    <source>
        <strain evidence="2">GVMAG-M-3300010157-4</strain>
    </source>
</reference>
<protein>
    <submittedName>
        <fullName evidence="2">Uncharacterized protein</fullName>
    </submittedName>
</protein>
<feature type="transmembrane region" description="Helical" evidence="1">
    <location>
        <begin position="48"/>
        <end position="66"/>
    </location>
</feature>
<dbReference type="EMBL" id="MN739080">
    <property type="protein sequence ID" value="QHS87298.1"/>
    <property type="molecule type" value="Genomic_DNA"/>
</dbReference>
<keyword evidence="1" id="KW-0812">Transmembrane</keyword>
<name>A0A6C0B722_9ZZZZ</name>
<accession>A0A6C0B722</accession>
<evidence type="ECO:0000256" key="1">
    <source>
        <dbReference type="SAM" id="Phobius"/>
    </source>
</evidence>
<organism evidence="2">
    <name type="scientific">viral metagenome</name>
    <dbReference type="NCBI Taxonomy" id="1070528"/>
    <lineage>
        <taxon>unclassified sequences</taxon>
        <taxon>metagenomes</taxon>
        <taxon>organismal metagenomes</taxon>
    </lineage>
</organism>
<evidence type="ECO:0000313" key="2">
    <source>
        <dbReference type="EMBL" id="QHS87298.1"/>
    </source>
</evidence>
<proteinExistence type="predicted"/>
<feature type="transmembrane region" description="Helical" evidence="1">
    <location>
        <begin position="6"/>
        <end position="27"/>
    </location>
</feature>